<feature type="compositionally biased region" description="Pro residues" evidence="1">
    <location>
        <begin position="22"/>
        <end position="48"/>
    </location>
</feature>
<name>H3H4E3_PHYRM</name>
<proteinExistence type="predicted"/>
<dbReference type="Proteomes" id="UP000005238">
    <property type="component" value="Unassembled WGS sequence"/>
</dbReference>
<dbReference type="VEuPathDB" id="FungiDB:KRP23_12701"/>
<dbReference type="eggNOG" id="ENOG502SS00">
    <property type="taxonomic scope" value="Eukaryota"/>
</dbReference>
<dbReference type="EMBL" id="DS566184">
    <property type="status" value="NOT_ANNOTATED_CDS"/>
    <property type="molecule type" value="Genomic_DNA"/>
</dbReference>
<protein>
    <submittedName>
        <fullName evidence="2">Uncharacterized protein</fullName>
    </submittedName>
</protein>
<dbReference type="VEuPathDB" id="FungiDB:KRP22_15315"/>
<feature type="region of interest" description="Disordered" evidence="1">
    <location>
        <begin position="298"/>
        <end position="330"/>
    </location>
</feature>
<sequence length="398" mass="44558">MNPNSREWFFSAACARQEEPRSTPPRPGLQPDPVPQPSPARHPIPPAVASPSPSSSSSLSPSILDIYDGAPTADEPMTDAPPTPGQPAYRCCRGTNHELYGMMQRPPYYGSVVAKRVRDDVADPTMLKCLVYSKAAHVFKATLKPGRLDQPRKNKFLRLAEPYFGKLERAFIDQQATMGDVRTEIRFQVRNFGEIPAVFSRLFANVWGLLDVTEIDVRQVLRTQEATLEWARDNNLFVGRNELRVNRAQYAVFNILLNAFGVWNRFTRGALQPSQLMLTLRAKLILVGVRFSEVAGADQDEEMKEGNAGDDSDTEPEVDLTMDELDGNDSDTTETDFDNLFIDVMENVVVAQATNGGMLLVRDHMGVFVTRQRSREQVADVLIARYGAAWRDFVPHTQ</sequence>
<organism evidence="2 3">
    <name type="scientific">Phytophthora ramorum</name>
    <name type="common">Sudden oak death agent</name>
    <dbReference type="NCBI Taxonomy" id="164328"/>
    <lineage>
        <taxon>Eukaryota</taxon>
        <taxon>Sar</taxon>
        <taxon>Stramenopiles</taxon>
        <taxon>Oomycota</taxon>
        <taxon>Peronosporomycetes</taxon>
        <taxon>Peronosporales</taxon>
        <taxon>Peronosporaceae</taxon>
        <taxon>Phytophthora</taxon>
    </lineage>
</organism>
<reference evidence="3" key="1">
    <citation type="journal article" date="2006" name="Science">
        <title>Phytophthora genome sequences uncover evolutionary origins and mechanisms of pathogenesis.</title>
        <authorList>
            <person name="Tyler B.M."/>
            <person name="Tripathy S."/>
            <person name="Zhang X."/>
            <person name="Dehal P."/>
            <person name="Jiang R.H."/>
            <person name="Aerts A."/>
            <person name="Arredondo F.D."/>
            <person name="Baxter L."/>
            <person name="Bensasson D."/>
            <person name="Beynon J.L."/>
            <person name="Chapman J."/>
            <person name="Damasceno C.M."/>
            <person name="Dorrance A.E."/>
            <person name="Dou D."/>
            <person name="Dickerman A.W."/>
            <person name="Dubchak I.L."/>
            <person name="Garbelotto M."/>
            <person name="Gijzen M."/>
            <person name="Gordon S.G."/>
            <person name="Govers F."/>
            <person name="Grunwald N.J."/>
            <person name="Huang W."/>
            <person name="Ivors K.L."/>
            <person name="Jones R.W."/>
            <person name="Kamoun S."/>
            <person name="Krampis K."/>
            <person name="Lamour K.H."/>
            <person name="Lee M.K."/>
            <person name="McDonald W.H."/>
            <person name="Medina M."/>
            <person name="Meijer H.J."/>
            <person name="Nordberg E.K."/>
            <person name="Maclean D.J."/>
            <person name="Ospina-Giraldo M.D."/>
            <person name="Morris P.F."/>
            <person name="Phuntumart V."/>
            <person name="Putnam N.H."/>
            <person name="Rash S."/>
            <person name="Rose J.K."/>
            <person name="Sakihama Y."/>
            <person name="Salamov A.A."/>
            <person name="Savidor A."/>
            <person name="Scheuring C.F."/>
            <person name="Smith B.M."/>
            <person name="Sobral B.W."/>
            <person name="Terry A."/>
            <person name="Torto-Alalibo T.A."/>
            <person name="Win J."/>
            <person name="Xu Z."/>
            <person name="Zhang H."/>
            <person name="Grigoriev I.V."/>
            <person name="Rokhsar D.S."/>
            <person name="Boore J.L."/>
        </authorList>
    </citation>
    <scope>NUCLEOTIDE SEQUENCE [LARGE SCALE GENOMIC DNA]</scope>
    <source>
        <strain evidence="3">Pr102</strain>
    </source>
</reference>
<feature type="compositionally biased region" description="Low complexity" evidence="1">
    <location>
        <begin position="49"/>
        <end position="64"/>
    </location>
</feature>
<reference evidence="2" key="2">
    <citation type="submission" date="2015-06" db="UniProtKB">
        <authorList>
            <consortium name="EnsemblProtists"/>
        </authorList>
    </citation>
    <scope>IDENTIFICATION</scope>
    <source>
        <strain evidence="2">Pr102</strain>
    </source>
</reference>
<dbReference type="VEuPathDB" id="FungiDB:KRP23_10405"/>
<dbReference type="EnsemblProtists" id="Phyra85438">
    <property type="protein sequence ID" value="Phyra85438"/>
    <property type="gene ID" value="Phyra85438"/>
</dbReference>
<dbReference type="InParanoid" id="H3H4E3"/>
<accession>H3H4E3</accession>
<dbReference type="AlphaFoldDB" id="H3H4E3"/>
<evidence type="ECO:0000313" key="2">
    <source>
        <dbReference type="EnsemblProtists" id="Phyra85438"/>
    </source>
</evidence>
<keyword evidence="3" id="KW-1185">Reference proteome</keyword>
<evidence type="ECO:0000313" key="3">
    <source>
        <dbReference type="Proteomes" id="UP000005238"/>
    </source>
</evidence>
<dbReference type="HOGENOM" id="CLU_058146_0_0_1"/>
<evidence type="ECO:0000256" key="1">
    <source>
        <dbReference type="SAM" id="MobiDB-lite"/>
    </source>
</evidence>
<feature type="region of interest" description="Disordered" evidence="1">
    <location>
        <begin position="1"/>
        <end position="89"/>
    </location>
</feature>